<dbReference type="GO" id="GO:0055085">
    <property type="term" value="P:transmembrane transport"/>
    <property type="evidence" value="ECO:0007669"/>
    <property type="project" value="InterPro"/>
</dbReference>
<feature type="transmembrane region" description="Helical" evidence="7">
    <location>
        <begin position="155"/>
        <end position="175"/>
    </location>
</feature>
<sequence length="341" mass="37189">MATEQQSGEALSDTRNSGPYASAVNWMESLSETQFAYLLLTPALVLLGVIAVYPLVSTFSMSLFADQLTGSARLGEFVGLQNYVDLFTGARNYALPSQFLPTFTSEFPFVTNIYSSALAVTLIFTVFSVLFETLIGFGQALILDQDFRGRRWVRVAIIIPWAVPIVIQGMIWYLMFQPNIGFLVGTTENPALLNQLGLIGTTPLRNTADALFLIIVADVWKTSAFMALLILAGMQSIDRSLYDVAKVAGASRWQQFKLITFPLILPTVLVAMLFRTIDAMRVYGIIQTMAGCQTVPSLSCLVVTTFNTPLYGTSATVAFVTAGIIAVVVSVYIVNFASEGL</sequence>
<keyword evidence="10" id="KW-1185">Reference proteome</keyword>
<feature type="transmembrane region" description="Helical" evidence="7">
    <location>
        <begin position="315"/>
        <end position="337"/>
    </location>
</feature>
<evidence type="ECO:0000313" key="10">
    <source>
        <dbReference type="Proteomes" id="UP000198902"/>
    </source>
</evidence>
<evidence type="ECO:0000259" key="8">
    <source>
        <dbReference type="PROSITE" id="PS50928"/>
    </source>
</evidence>
<dbReference type="PROSITE" id="PS50928">
    <property type="entry name" value="ABC_TM1"/>
    <property type="match status" value="1"/>
</dbReference>
<gene>
    <name evidence="9" type="primary">sugA_1</name>
    <name evidence="9" type="ORF">BN996_00959</name>
</gene>
<dbReference type="EMBL" id="CSTE01000002">
    <property type="protein sequence ID" value="CQR49498.1"/>
    <property type="molecule type" value="Genomic_DNA"/>
</dbReference>
<dbReference type="SUPFAM" id="SSF161098">
    <property type="entry name" value="MetI-like"/>
    <property type="match status" value="1"/>
</dbReference>
<accession>A0A0D6JPG1</accession>
<feature type="transmembrane region" description="Helical" evidence="7">
    <location>
        <begin position="210"/>
        <end position="234"/>
    </location>
</feature>
<dbReference type="Pfam" id="PF00528">
    <property type="entry name" value="BPD_transp_1"/>
    <property type="match status" value="1"/>
</dbReference>
<dbReference type="PANTHER" id="PTHR43005:SF1">
    <property type="entry name" value="SPERMIDINE_PUTRESCINE TRANSPORT SYSTEM PERMEASE PROTEIN"/>
    <property type="match status" value="1"/>
</dbReference>
<dbReference type="GO" id="GO:0005886">
    <property type="term" value="C:plasma membrane"/>
    <property type="evidence" value="ECO:0007669"/>
    <property type="project" value="UniProtKB-SubCell"/>
</dbReference>
<dbReference type="Proteomes" id="UP000198902">
    <property type="component" value="Unassembled WGS sequence"/>
</dbReference>
<evidence type="ECO:0000313" key="9">
    <source>
        <dbReference type="EMBL" id="CQR49498.1"/>
    </source>
</evidence>
<feature type="transmembrane region" description="Helical" evidence="7">
    <location>
        <begin position="255"/>
        <end position="274"/>
    </location>
</feature>
<comment type="subcellular location">
    <subcellularLocation>
        <location evidence="1 7">Cell membrane</location>
        <topology evidence="1 7">Multi-pass membrane protein</topology>
    </subcellularLocation>
</comment>
<dbReference type="InterPro" id="IPR035906">
    <property type="entry name" value="MetI-like_sf"/>
</dbReference>
<evidence type="ECO:0000256" key="1">
    <source>
        <dbReference type="ARBA" id="ARBA00004651"/>
    </source>
</evidence>
<evidence type="ECO:0000256" key="3">
    <source>
        <dbReference type="ARBA" id="ARBA00022475"/>
    </source>
</evidence>
<feature type="transmembrane region" description="Helical" evidence="7">
    <location>
        <begin position="113"/>
        <end position="143"/>
    </location>
</feature>
<keyword evidence="2 7" id="KW-0813">Transport</keyword>
<reference evidence="10" key="1">
    <citation type="submission" date="2015-03" db="EMBL/GenBank/DDBJ databases">
        <authorList>
            <person name="Urmite Genomes"/>
        </authorList>
    </citation>
    <scope>NUCLEOTIDE SEQUENCE [LARGE SCALE GENOMIC DNA]</scope>
    <source>
        <strain evidence="10">Arc-Hr</strain>
    </source>
</reference>
<dbReference type="Gene3D" id="1.10.3720.10">
    <property type="entry name" value="MetI-like"/>
    <property type="match status" value="1"/>
</dbReference>
<evidence type="ECO:0000256" key="5">
    <source>
        <dbReference type="ARBA" id="ARBA00022989"/>
    </source>
</evidence>
<dbReference type="AlphaFoldDB" id="A0A0D6JPG1"/>
<evidence type="ECO:0000256" key="2">
    <source>
        <dbReference type="ARBA" id="ARBA00022448"/>
    </source>
</evidence>
<evidence type="ECO:0000256" key="4">
    <source>
        <dbReference type="ARBA" id="ARBA00022692"/>
    </source>
</evidence>
<feature type="domain" description="ABC transmembrane type-1" evidence="8">
    <location>
        <begin position="118"/>
        <end position="338"/>
    </location>
</feature>
<evidence type="ECO:0000256" key="7">
    <source>
        <dbReference type="RuleBase" id="RU363032"/>
    </source>
</evidence>
<feature type="transmembrane region" description="Helical" evidence="7">
    <location>
        <begin position="35"/>
        <end position="56"/>
    </location>
</feature>
<organism evidence="9 10">
    <name type="scientific">Haloferax massiliensis</name>
    <dbReference type="NCBI Taxonomy" id="1476858"/>
    <lineage>
        <taxon>Archaea</taxon>
        <taxon>Methanobacteriati</taxon>
        <taxon>Methanobacteriota</taxon>
        <taxon>Stenosarchaea group</taxon>
        <taxon>Halobacteria</taxon>
        <taxon>Halobacteriales</taxon>
        <taxon>Haloferacaceae</taxon>
        <taxon>Haloferax</taxon>
    </lineage>
</organism>
<dbReference type="PANTHER" id="PTHR43005">
    <property type="entry name" value="BLR7065 PROTEIN"/>
    <property type="match status" value="1"/>
</dbReference>
<dbReference type="CDD" id="cd06261">
    <property type="entry name" value="TM_PBP2"/>
    <property type="match status" value="1"/>
</dbReference>
<keyword evidence="5 7" id="KW-1133">Transmembrane helix</keyword>
<name>A0A0D6JPG1_9EURY</name>
<comment type="similarity">
    <text evidence="7">Belongs to the binding-protein-dependent transport system permease family.</text>
</comment>
<keyword evidence="3" id="KW-1003">Cell membrane</keyword>
<keyword evidence="4 7" id="KW-0812">Transmembrane</keyword>
<evidence type="ECO:0000256" key="6">
    <source>
        <dbReference type="ARBA" id="ARBA00023136"/>
    </source>
</evidence>
<dbReference type="InterPro" id="IPR000515">
    <property type="entry name" value="MetI-like"/>
</dbReference>
<keyword evidence="6 7" id="KW-0472">Membrane</keyword>
<proteinExistence type="inferred from homology"/>
<protein>
    <submittedName>
        <fullName evidence="9">Trehalose transport system permease protein SugA</fullName>
    </submittedName>
</protein>